<organism evidence="2 3">
    <name type="scientific">Corynespora cassiicola Philippines</name>
    <dbReference type="NCBI Taxonomy" id="1448308"/>
    <lineage>
        <taxon>Eukaryota</taxon>
        <taxon>Fungi</taxon>
        <taxon>Dikarya</taxon>
        <taxon>Ascomycota</taxon>
        <taxon>Pezizomycotina</taxon>
        <taxon>Dothideomycetes</taxon>
        <taxon>Pleosporomycetidae</taxon>
        <taxon>Pleosporales</taxon>
        <taxon>Corynesporascaceae</taxon>
        <taxon>Corynespora</taxon>
    </lineage>
</organism>
<sequence length="816" mass="94742">MPLSSEWIDVPTSPSGGSNTVSLKRRTPGDNVEDHDEPRAQKRQKKVIQLSSGSISDLKSRLRTFQASLQSDNSSDGCSVMSTVTPEGVFSGPEDRSMDTNQEWNHAIPRPILDKATRVPSPSMPTTSSECPINWDSIRGVTEEQKEAYILRRPWNKRPNTLEYIKRNTLIFPVRTATEAYRKRLGQANKKIFRQTGIWFKNTIAGIDTEKYGIKKRLEQIYGEEDGLAATDGFTEPFTRMVDIRQCVTIHLRDGTKRLILSDHAQANSVFFEKCISKHIPIKLNASREEFDRWASFFTPLVRPNFPLRIQHIERFYSYKDELKCDEILPVCTYKTETPPFTMGHVFRVYALSIAMENTDICDIILDQIKKLANAEIANRLRYEHHFHKLLDRLGIVPILSFEPRDINDLWYNTLWSDPIKTMVLDMLSQEHIQDDAYEKIESNKDLYSLAFMSSWKNRLLKCTRYRISRLKQASGEVQPNHTHSDPLFNRLNKREIYLAKETRRLQQLPPSTSGTDFLTDLDVEVRFERELLLADNNKISEQDQGYDYDESFDLCQLSDSEVCRIYHHHVRTILRPDVNQLQSESQGHSTCYREKLESEPQESERISASVPKLAEREVEITIGQVSGFIIENLTRGHLANTMCQQLVHDYPDWYWPRLSGIYSEFDGKLLPIYWETGTADSFGRYPSHPGWNRSSVRDVTWRQSTRLTENDLSFLGYIPDPDPIYGYGFEEDDEFEGWHAPGFGHHYEMVEDPSWIPEGTEKMTEKEREAVKESIRNVDEGSQVKTITVWHRWVEVFQDAQEKPIELFSLQHSTW</sequence>
<dbReference type="OrthoDB" id="3791649at2759"/>
<dbReference type="EMBL" id="KZ678128">
    <property type="protein sequence ID" value="PSN74274.1"/>
    <property type="molecule type" value="Genomic_DNA"/>
</dbReference>
<dbReference type="Proteomes" id="UP000240883">
    <property type="component" value="Unassembled WGS sequence"/>
</dbReference>
<dbReference type="AlphaFoldDB" id="A0A2T2P9D6"/>
<accession>A0A2T2P9D6</accession>
<reference evidence="2 3" key="1">
    <citation type="journal article" date="2018" name="Front. Microbiol.">
        <title>Genome-Wide Analysis of Corynespora cassiicola Leaf Fall Disease Putative Effectors.</title>
        <authorList>
            <person name="Lopez D."/>
            <person name="Ribeiro S."/>
            <person name="Label P."/>
            <person name="Fumanal B."/>
            <person name="Venisse J.S."/>
            <person name="Kohler A."/>
            <person name="de Oliveira R.R."/>
            <person name="Labutti K."/>
            <person name="Lipzen A."/>
            <person name="Lail K."/>
            <person name="Bauer D."/>
            <person name="Ohm R.A."/>
            <person name="Barry K.W."/>
            <person name="Spatafora J."/>
            <person name="Grigoriev I.V."/>
            <person name="Martin F.M."/>
            <person name="Pujade-Renaud V."/>
        </authorList>
    </citation>
    <scope>NUCLEOTIDE SEQUENCE [LARGE SCALE GENOMIC DNA]</scope>
    <source>
        <strain evidence="2 3">Philippines</strain>
    </source>
</reference>
<proteinExistence type="predicted"/>
<feature type="region of interest" description="Disordered" evidence="1">
    <location>
        <begin position="1"/>
        <end position="52"/>
    </location>
</feature>
<name>A0A2T2P9D6_CORCC</name>
<feature type="compositionally biased region" description="Polar residues" evidence="1">
    <location>
        <begin position="12"/>
        <end position="22"/>
    </location>
</feature>
<evidence type="ECO:0000256" key="1">
    <source>
        <dbReference type="SAM" id="MobiDB-lite"/>
    </source>
</evidence>
<gene>
    <name evidence="2" type="ORF">BS50DRAFT_642516</name>
</gene>
<evidence type="ECO:0000313" key="2">
    <source>
        <dbReference type="EMBL" id="PSN74274.1"/>
    </source>
</evidence>
<protein>
    <submittedName>
        <fullName evidence="2">Uncharacterized protein</fullName>
    </submittedName>
</protein>
<keyword evidence="3" id="KW-1185">Reference proteome</keyword>
<evidence type="ECO:0000313" key="3">
    <source>
        <dbReference type="Proteomes" id="UP000240883"/>
    </source>
</evidence>